<protein>
    <recommendedName>
        <fullName evidence="7">Aquaporin</fullName>
    </recommendedName>
</protein>
<reference evidence="6" key="1">
    <citation type="submission" date="2020-11" db="EMBL/GenBank/DDBJ databases">
        <authorList>
            <person name="Tran Van P."/>
        </authorList>
    </citation>
    <scope>NUCLEOTIDE SEQUENCE</scope>
</reference>
<dbReference type="GO" id="GO:0016020">
    <property type="term" value="C:membrane"/>
    <property type="evidence" value="ECO:0007669"/>
    <property type="project" value="UniProtKB-SubCell"/>
</dbReference>
<evidence type="ECO:0000256" key="5">
    <source>
        <dbReference type="SAM" id="Phobius"/>
    </source>
</evidence>
<name>A0A7R9CSV9_TIMPO</name>
<proteinExistence type="predicted"/>
<feature type="transmembrane region" description="Helical" evidence="5">
    <location>
        <begin position="68"/>
        <end position="87"/>
    </location>
</feature>
<evidence type="ECO:0000313" key="6">
    <source>
        <dbReference type="EMBL" id="CAD7401599.1"/>
    </source>
</evidence>
<keyword evidence="4 5" id="KW-0472">Membrane</keyword>
<evidence type="ECO:0000256" key="1">
    <source>
        <dbReference type="ARBA" id="ARBA00004141"/>
    </source>
</evidence>
<dbReference type="SUPFAM" id="SSF81338">
    <property type="entry name" value="Aquaporin-like"/>
    <property type="match status" value="1"/>
</dbReference>
<feature type="transmembrane region" description="Helical" evidence="5">
    <location>
        <begin position="43"/>
        <end position="62"/>
    </location>
</feature>
<organism evidence="6">
    <name type="scientific">Timema poppense</name>
    <name type="common">Walking stick</name>
    <dbReference type="NCBI Taxonomy" id="170557"/>
    <lineage>
        <taxon>Eukaryota</taxon>
        <taxon>Metazoa</taxon>
        <taxon>Ecdysozoa</taxon>
        <taxon>Arthropoda</taxon>
        <taxon>Hexapoda</taxon>
        <taxon>Insecta</taxon>
        <taxon>Pterygota</taxon>
        <taxon>Neoptera</taxon>
        <taxon>Polyneoptera</taxon>
        <taxon>Phasmatodea</taxon>
        <taxon>Timematodea</taxon>
        <taxon>Timematoidea</taxon>
        <taxon>Timematidae</taxon>
        <taxon>Timema</taxon>
    </lineage>
</organism>
<dbReference type="EMBL" id="OD001359">
    <property type="protein sequence ID" value="CAD7401599.1"/>
    <property type="molecule type" value="Genomic_DNA"/>
</dbReference>
<dbReference type="Gene3D" id="1.20.1080.10">
    <property type="entry name" value="Glycerol uptake facilitator protein"/>
    <property type="match status" value="1"/>
</dbReference>
<evidence type="ECO:0000256" key="3">
    <source>
        <dbReference type="ARBA" id="ARBA00022989"/>
    </source>
</evidence>
<evidence type="ECO:0000256" key="4">
    <source>
        <dbReference type="ARBA" id="ARBA00023136"/>
    </source>
</evidence>
<dbReference type="AlphaFoldDB" id="A0A7R9CSV9"/>
<comment type="subcellular location">
    <subcellularLocation>
        <location evidence="1">Membrane</location>
        <topology evidence="1">Multi-pass membrane protein</topology>
    </subcellularLocation>
</comment>
<gene>
    <name evidence="6" type="ORF">TPSB3V08_LOCUS3176</name>
</gene>
<dbReference type="InterPro" id="IPR023271">
    <property type="entry name" value="Aquaporin-like"/>
</dbReference>
<sequence length="111" mass="11774">MLTRYDSFGVHLIDLGRKKFLGGGTVFGQDSVRTVLNIALAEFLGTGFLVFLGCMGTVVGLGEFPPTHLQISITFGMVVATAIQDVVMEMTSKHIPGAGSSLSAHLSINIF</sequence>
<evidence type="ECO:0000256" key="2">
    <source>
        <dbReference type="ARBA" id="ARBA00022692"/>
    </source>
</evidence>
<keyword evidence="3 5" id="KW-1133">Transmembrane helix</keyword>
<evidence type="ECO:0008006" key="7">
    <source>
        <dbReference type="Google" id="ProtNLM"/>
    </source>
</evidence>
<accession>A0A7R9CSV9</accession>
<keyword evidence="2 5" id="KW-0812">Transmembrane</keyword>